<reference evidence="2 3" key="1">
    <citation type="submission" date="2020-02" db="EMBL/GenBank/DDBJ databases">
        <authorList>
            <person name="Ma Q."/>
            <person name="Huang Y."/>
            <person name="Song X."/>
            <person name="Pei D."/>
        </authorList>
    </citation>
    <scope>NUCLEOTIDE SEQUENCE [LARGE SCALE GENOMIC DNA]</scope>
    <source>
        <strain evidence="2">Sxm20200214</strain>
        <tissue evidence="2">Leaf</tissue>
    </source>
</reference>
<feature type="compositionally biased region" description="Polar residues" evidence="1">
    <location>
        <begin position="152"/>
        <end position="162"/>
    </location>
</feature>
<gene>
    <name evidence="2" type="ORF">Bca52824_050557</name>
</gene>
<organism evidence="2 3">
    <name type="scientific">Brassica carinata</name>
    <name type="common">Ethiopian mustard</name>
    <name type="synonym">Abyssinian cabbage</name>
    <dbReference type="NCBI Taxonomy" id="52824"/>
    <lineage>
        <taxon>Eukaryota</taxon>
        <taxon>Viridiplantae</taxon>
        <taxon>Streptophyta</taxon>
        <taxon>Embryophyta</taxon>
        <taxon>Tracheophyta</taxon>
        <taxon>Spermatophyta</taxon>
        <taxon>Magnoliopsida</taxon>
        <taxon>eudicotyledons</taxon>
        <taxon>Gunneridae</taxon>
        <taxon>Pentapetalae</taxon>
        <taxon>rosids</taxon>
        <taxon>malvids</taxon>
        <taxon>Brassicales</taxon>
        <taxon>Brassicaceae</taxon>
        <taxon>Brassiceae</taxon>
        <taxon>Brassica</taxon>
    </lineage>
</organism>
<dbReference type="AlphaFoldDB" id="A0A8X7R0D6"/>
<comment type="caution">
    <text evidence="2">The sequence shown here is derived from an EMBL/GenBank/DDBJ whole genome shotgun (WGS) entry which is preliminary data.</text>
</comment>
<proteinExistence type="predicted"/>
<dbReference type="Proteomes" id="UP000886595">
    <property type="component" value="Unassembled WGS sequence"/>
</dbReference>
<feature type="region of interest" description="Disordered" evidence="1">
    <location>
        <begin position="61"/>
        <end position="171"/>
    </location>
</feature>
<feature type="compositionally biased region" description="Basic and acidic residues" evidence="1">
    <location>
        <begin position="61"/>
        <end position="93"/>
    </location>
</feature>
<protein>
    <submittedName>
        <fullName evidence="2">Uncharacterized protein</fullName>
    </submittedName>
</protein>
<dbReference type="OrthoDB" id="1111967at2759"/>
<name>A0A8X7R0D6_BRACI</name>
<evidence type="ECO:0000313" key="3">
    <source>
        <dbReference type="Proteomes" id="UP000886595"/>
    </source>
</evidence>
<feature type="compositionally biased region" description="Basic and acidic residues" evidence="1">
    <location>
        <begin position="103"/>
        <end position="127"/>
    </location>
</feature>
<evidence type="ECO:0000313" key="2">
    <source>
        <dbReference type="EMBL" id="KAG2279337.1"/>
    </source>
</evidence>
<keyword evidence="3" id="KW-1185">Reference proteome</keyword>
<dbReference type="EMBL" id="JAAMPC010000011">
    <property type="protein sequence ID" value="KAG2279337.1"/>
    <property type="molecule type" value="Genomic_DNA"/>
</dbReference>
<evidence type="ECO:0000256" key="1">
    <source>
        <dbReference type="SAM" id="MobiDB-lite"/>
    </source>
</evidence>
<sequence>MKLEISVAGNIKQVELQYENLEKHRFSCKALSHEVGECPSSKVRTFTRDLHPVREDISQRRTLEKLDADRKRREGRKHDRALSEASTHTRSDSQHVNSWYKPSYREEEGDHGRTLHYDYGVRRDPAHRNGVNRTDGRSTNSRFPVRERLSGTHDNNTASQRPIHSHSNRGSLRNEWRPIAIRRNLVDWAKGQAAMSKDWITSHQQLLETALSDASPEHSRIQKLRKILEIAYSEEEAFWRQSSRIQWLNGGDKNSSFFHAVTRNRRACNKFSIIENEEGQAFLDEDQITNSFVLFYQKLFTAGSTDSTAVVEAPSE</sequence>
<accession>A0A8X7R0D6</accession>